<feature type="region of interest" description="Disordered" evidence="1">
    <location>
        <begin position="69"/>
        <end position="100"/>
    </location>
</feature>
<accession>A0AAV0ZS14</accession>
<organism evidence="2 3">
    <name type="scientific">Vicia faba</name>
    <name type="common">Broad bean</name>
    <name type="synonym">Faba vulgaris</name>
    <dbReference type="NCBI Taxonomy" id="3906"/>
    <lineage>
        <taxon>Eukaryota</taxon>
        <taxon>Viridiplantae</taxon>
        <taxon>Streptophyta</taxon>
        <taxon>Embryophyta</taxon>
        <taxon>Tracheophyta</taxon>
        <taxon>Spermatophyta</taxon>
        <taxon>Magnoliopsida</taxon>
        <taxon>eudicotyledons</taxon>
        <taxon>Gunneridae</taxon>
        <taxon>Pentapetalae</taxon>
        <taxon>rosids</taxon>
        <taxon>fabids</taxon>
        <taxon>Fabales</taxon>
        <taxon>Fabaceae</taxon>
        <taxon>Papilionoideae</taxon>
        <taxon>50 kb inversion clade</taxon>
        <taxon>NPAAA clade</taxon>
        <taxon>Hologalegina</taxon>
        <taxon>IRL clade</taxon>
        <taxon>Fabeae</taxon>
        <taxon>Vicia</taxon>
    </lineage>
</organism>
<name>A0AAV0ZS14_VICFA</name>
<proteinExistence type="predicted"/>
<dbReference type="EMBL" id="OX451737">
    <property type="protein sequence ID" value="CAI8599697.1"/>
    <property type="molecule type" value="Genomic_DNA"/>
</dbReference>
<keyword evidence="3" id="KW-1185">Reference proteome</keyword>
<reference evidence="2 3" key="1">
    <citation type="submission" date="2023-01" db="EMBL/GenBank/DDBJ databases">
        <authorList>
            <person name="Kreplak J."/>
        </authorList>
    </citation>
    <scope>NUCLEOTIDE SEQUENCE [LARGE SCALE GENOMIC DNA]</scope>
</reference>
<sequence>MVELMLKKMNTSKYSLWWYKNDEDKYKRMVNDKNVDEIYKYAIETKCVMNLYVDHFMKDIIRINVEEDEKGDGVNNVEEEEQGDGEINVEEDEQDNGGVNVEKNEQDCVEVNVEEDEQCDDGNVVEDEHVMVE</sequence>
<feature type="compositionally biased region" description="Acidic residues" evidence="1">
    <location>
        <begin position="77"/>
        <end position="95"/>
    </location>
</feature>
<dbReference type="Proteomes" id="UP001157006">
    <property type="component" value="Chromosome 2"/>
</dbReference>
<evidence type="ECO:0000313" key="3">
    <source>
        <dbReference type="Proteomes" id="UP001157006"/>
    </source>
</evidence>
<protein>
    <submittedName>
        <fullName evidence="2">Uncharacterized protein</fullName>
    </submittedName>
</protein>
<gene>
    <name evidence="2" type="ORF">VFH_II187520</name>
</gene>
<dbReference type="AlphaFoldDB" id="A0AAV0ZS14"/>
<evidence type="ECO:0000313" key="2">
    <source>
        <dbReference type="EMBL" id="CAI8599697.1"/>
    </source>
</evidence>
<evidence type="ECO:0000256" key="1">
    <source>
        <dbReference type="SAM" id="MobiDB-lite"/>
    </source>
</evidence>